<dbReference type="Pfam" id="PF13699">
    <property type="entry name" value="eCIS_core"/>
    <property type="match status" value="1"/>
</dbReference>
<dbReference type="InterPro" id="IPR036737">
    <property type="entry name" value="OmpA-like_sf"/>
</dbReference>
<protein>
    <submittedName>
        <fullName evidence="2">DUF4157 domain-containing protein</fullName>
    </submittedName>
</protein>
<name>A0A7K1YE39_9SPHI</name>
<dbReference type="SUPFAM" id="SSF103088">
    <property type="entry name" value="OmpA-like"/>
    <property type="match status" value="1"/>
</dbReference>
<dbReference type="AlphaFoldDB" id="A0A7K1YE39"/>
<dbReference type="EMBL" id="WVHT01000007">
    <property type="protein sequence ID" value="MXV52298.1"/>
    <property type="molecule type" value="Genomic_DNA"/>
</dbReference>
<evidence type="ECO:0000259" key="1">
    <source>
        <dbReference type="Pfam" id="PF13699"/>
    </source>
</evidence>
<dbReference type="InterPro" id="IPR025295">
    <property type="entry name" value="eCIS_core_dom"/>
</dbReference>
<dbReference type="Gene3D" id="3.30.1330.60">
    <property type="entry name" value="OmpA-like domain"/>
    <property type="match status" value="1"/>
</dbReference>
<accession>A0A7K1YE39</accession>
<evidence type="ECO:0000313" key="3">
    <source>
        <dbReference type="Proteomes" id="UP000466586"/>
    </source>
</evidence>
<proteinExistence type="predicted"/>
<dbReference type="RefSeq" id="WP_160845475.1">
    <property type="nucleotide sequence ID" value="NZ_WVHT01000007.1"/>
</dbReference>
<feature type="domain" description="eCIS core" evidence="1">
    <location>
        <begin position="111"/>
        <end position="186"/>
    </location>
</feature>
<comment type="caution">
    <text evidence="2">The sequence shown here is derived from an EMBL/GenBank/DDBJ whole genome shotgun (WGS) entry which is preliminary data.</text>
</comment>
<evidence type="ECO:0000313" key="2">
    <source>
        <dbReference type="EMBL" id="MXV52298.1"/>
    </source>
</evidence>
<keyword evidence="3" id="KW-1185">Reference proteome</keyword>
<dbReference type="Proteomes" id="UP000466586">
    <property type="component" value="Unassembled WGS sequence"/>
</dbReference>
<reference evidence="2 3" key="1">
    <citation type="submission" date="2019-11" db="EMBL/GenBank/DDBJ databases">
        <title>Pedobacter sp. HMF7647 Genome sequencing and assembly.</title>
        <authorList>
            <person name="Kang H."/>
            <person name="Kim H."/>
            <person name="Joh K."/>
        </authorList>
    </citation>
    <scope>NUCLEOTIDE SEQUENCE [LARGE SCALE GENOMIC DNA]</scope>
    <source>
        <strain evidence="2 3">HMF7647</strain>
    </source>
</reference>
<sequence length="551" mass="60219">MAFAEPSNFSPGTSPAVMPAASLGQINVDVRPDISLNPLASLTIQSINKVSQPTDSPPAPPNVIYRKCTCSANDDLNEHILSRNAQSSASPVELSSSFMSSLTASQGSGSPLPESSKNFMESRFNSDFSDIRIHNGHQAAEMSKEINAHAFTTGNDIYFNQGRFDEHSISGKKLLAHELTHTLQQDYENKLKRFVACDQPSLSGEKCPAREKGEEENSKKGPMAFLSDPTNFYVVNFEIGHSDIKKNLKDLIYWQNAMKLMAKPGTIWNIWGLSDCDGTEKSNMAIRKARAEAIYKILPAKAKANVASIEAAAITDCLVPNHIPADRTVNRAVMIEQVQSTLDIDESESELIEVDVPEFLCGPDVTSQVAGAVDKAKTMFLGWNADQQEEACDALVSFGVGDCSWDIVELHNNAWINEQYRPPCATKGAKPTCGESVQIDTDCHHAGSSNYVIYGLMFKLCHDKVSDDYNRVAMKSFIDMYKGSGVSGVATPSSNFQASLAWAYAGYDGWPMSGSPAGDRNNCEPKCPTAYSGPPFNVHWYPNSMEETCSR</sequence>
<organism evidence="2 3">
    <name type="scientific">Hufsiella arboris</name>
    <dbReference type="NCBI Taxonomy" id="2695275"/>
    <lineage>
        <taxon>Bacteria</taxon>
        <taxon>Pseudomonadati</taxon>
        <taxon>Bacteroidota</taxon>
        <taxon>Sphingobacteriia</taxon>
        <taxon>Sphingobacteriales</taxon>
        <taxon>Sphingobacteriaceae</taxon>
        <taxon>Hufsiella</taxon>
    </lineage>
</organism>
<gene>
    <name evidence="2" type="ORF">GS399_15070</name>
</gene>